<dbReference type="OrthoDB" id="9808272at2"/>
<evidence type="ECO:0000256" key="3">
    <source>
        <dbReference type="ARBA" id="ARBA00022840"/>
    </source>
</evidence>
<evidence type="ECO:0000256" key="2">
    <source>
        <dbReference type="ARBA" id="ARBA00022741"/>
    </source>
</evidence>
<dbReference type="Proteomes" id="UP000050398">
    <property type="component" value="Unassembled WGS sequence"/>
</dbReference>
<dbReference type="NCBIfam" id="NF041000">
    <property type="entry name" value="ATPase_ComGA"/>
    <property type="match status" value="1"/>
</dbReference>
<comment type="similarity">
    <text evidence="1">Belongs to the GSP E family.</text>
</comment>
<proteinExistence type="inferred from homology"/>
<dbReference type="SUPFAM" id="SSF52540">
    <property type="entry name" value="P-loop containing nucleoside triphosphate hydrolases"/>
    <property type="match status" value="1"/>
</dbReference>
<dbReference type="InterPro" id="IPR001482">
    <property type="entry name" value="T2SS/T4SS_dom"/>
</dbReference>
<name>A0A0P6WEQ0_9BACI</name>
<evidence type="ECO:0000313" key="6">
    <source>
        <dbReference type="Proteomes" id="UP000050398"/>
    </source>
</evidence>
<evidence type="ECO:0000259" key="4">
    <source>
        <dbReference type="PROSITE" id="PS00662"/>
    </source>
</evidence>
<dbReference type="GO" id="GO:0005524">
    <property type="term" value="F:ATP binding"/>
    <property type="evidence" value="ECO:0007669"/>
    <property type="project" value="UniProtKB-KW"/>
</dbReference>
<dbReference type="PATRIC" id="fig|218284.4.peg.3460"/>
<dbReference type="CDD" id="cd01129">
    <property type="entry name" value="PulE-GspE-like"/>
    <property type="match status" value="1"/>
</dbReference>
<dbReference type="eggNOG" id="COG2804">
    <property type="taxonomic scope" value="Bacteria"/>
</dbReference>
<dbReference type="PANTHER" id="PTHR30258:SF2">
    <property type="entry name" value="COMG OPERON PROTEIN 1"/>
    <property type="match status" value="1"/>
</dbReference>
<accession>A0A0P6WEQ0</accession>
<comment type="caution">
    <text evidence="5">The sequence shown here is derived from an EMBL/GenBank/DDBJ whole genome shotgun (WGS) entry which is preliminary data.</text>
</comment>
<gene>
    <name evidence="5" type="ORF">AM506_09045</name>
</gene>
<feature type="domain" description="Bacterial type II secretion system protein E" evidence="4">
    <location>
        <begin position="221"/>
        <end position="235"/>
    </location>
</feature>
<keyword evidence="3" id="KW-0067">ATP-binding</keyword>
<dbReference type="InterPro" id="IPR027417">
    <property type="entry name" value="P-loop_NTPase"/>
</dbReference>
<dbReference type="GO" id="GO:0005886">
    <property type="term" value="C:plasma membrane"/>
    <property type="evidence" value="ECO:0007669"/>
    <property type="project" value="TreeGrafter"/>
</dbReference>
<dbReference type="EMBL" id="LIXZ01000006">
    <property type="protein sequence ID" value="KPL59608.1"/>
    <property type="molecule type" value="Genomic_DNA"/>
</dbReference>
<keyword evidence="2" id="KW-0547">Nucleotide-binding</keyword>
<dbReference type="PROSITE" id="PS00662">
    <property type="entry name" value="T2SP_E"/>
    <property type="match status" value="1"/>
</dbReference>
<evidence type="ECO:0000313" key="5">
    <source>
        <dbReference type="EMBL" id="KPL59608.1"/>
    </source>
</evidence>
<dbReference type="GO" id="GO:0016887">
    <property type="term" value="F:ATP hydrolysis activity"/>
    <property type="evidence" value="ECO:0007669"/>
    <property type="project" value="TreeGrafter"/>
</dbReference>
<protein>
    <submittedName>
        <fullName evidence="5">Competence protein ComG</fullName>
    </submittedName>
</protein>
<dbReference type="InterPro" id="IPR047667">
    <property type="entry name" value="ATPase_ComGA"/>
</dbReference>
<dbReference type="Gene3D" id="3.30.450.90">
    <property type="match status" value="1"/>
</dbReference>
<dbReference type="RefSeq" id="WP_060672183.1">
    <property type="nucleotide sequence ID" value="NZ_LIXZ01000006.1"/>
</dbReference>
<evidence type="ECO:0000256" key="1">
    <source>
        <dbReference type="ARBA" id="ARBA00006611"/>
    </source>
</evidence>
<reference evidence="5 6" key="1">
    <citation type="submission" date="2015-08" db="EMBL/GenBank/DDBJ databases">
        <title>Draft Genome Sequence of Bacillus vietnamensis UCD-SED5.</title>
        <authorList>
            <person name="Lee R.D."/>
            <person name="Jospin G."/>
            <person name="Lang J.M."/>
            <person name="Coil D.A."/>
            <person name="Eisen J.A."/>
        </authorList>
    </citation>
    <scope>NUCLEOTIDE SEQUENCE [LARGE SCALE GENOMIC DNA]</scope>
    <source>
        <strain evidence="5 6">UCD-SED5</strain>
    </source>
</reference>
<sequence length="372" mass="42064">MSYIYFKKTERWCQSIFHSVESLSEVMIGEAYSNDATDVHLIPRTKDYLIQFRKLGVLVPFQTIDPDQADRLIAHLKFMASMDIGEKRKPQSGSFSLTVRNTPLSLRISTLPTTHLKESLVIRILPQKYQIPIEKMSLYPSSAKKLLALLMHSHGLILFTGPTGSGKTTTLYSLVHHCSVALNRNVITLEDPVEKQHDEMVQIQVNEKAGITYSTGLKAILRHDPDIIMVGEIRDRETAEIAIRASLTGHLVISTLHTRDAKGAVYRLLELGIEWHDIEQTLLAVSAQRLLKLLCPICKAECGGQCLRGKNRNRASVYEIITGSALKEVLKEAKGERVEHQYRTLQALICKGVALGFVSEHEYRKWVHEEMR</sequence>
<dbReference type="AlphaFoldDB" id="A0A0P6WEQ0"/>
<dbReference type="Gene3D" id="3.40.50.300">
    <property type="entry name" value="P-loop containing nucleotide triphosphate hydrolases"/>
    <property type="match status" value="1"/>
</dbReference>
<dbReference type="Pfam" id="PF00437">
    <property type="entry name" value="T2SSE"/>
    <property type="match status" value="1"/>
</dbReference>
<dbReference type="PANTHER" id="PTHR30258">
    <property type="entry name" value="TYPE II SECRETION SYSTEM PROTEIN GSPE-RELATED"/>
    <property type="match status" value="1"/>
</dbReference>
<organism evidence="5 6">
    <name type="scientific">Rossellomorea vietnamensis</name>
    <dbReference type="NCBI Taxonomy" id="218284"/>
    <lineage>
        <taxon>Bacteria</taxon>
        <taxon>Bacillati</taxon>
        <taxon>Bacillota</taxon>
        <taxon>Bacilli</taxon>
        <taxon>Bacillales</taxon>
        <taxon>Bacillaceae</taxon>
        <taxon>Rossellomorea</taxon>
    </lineage>
</organism>